<keyword evidence="2" id="KW-1185">Reference proteome</keyword>
<dbReference type="Proteomes" id="UP000034954">
    <property type="component" value="Unassembled WGS sequence"/>
</dbReference>
<proteinExistence type="predicted"/>
<dbReference type="AlphaFoldDB" id="A0A0M2UVU5"/>
<evidence type="ECO:0008006" key="3">
    <source>
        <dbReference type="Google" id="ProtNLM"/>
    </source>
</evidence>
<dbReference type="EMBL" id="LAQJ01000138">
    <property type="protein sequence ID" value="KKO19967.1"/>
    <property type="molecule type" value="Genomic_DNA"/>
</dbReference>
<evidence type="ECO:0000313" key="2">
    <source>
        <dbReference type="Proteomes" id="UP000034954"/>
    </source>
</evidence>
<sequence>MSHLMHWQNIKYLTKRDEVKFVLHSRSDYEWAKDVIGKYRLSEIAQVLMGTVFDALLPSTVAQWILDDNLPVRFQLQLHKCIWDPQARGV</sequence>
<comment type="caution">
    <text evidence="1">The sequence shown here is derived from an EMBL/GenBank/DDBJ whole genome shotgun (WGS) entry which is preliminary data.</text>
</comment>
<reference evidence="1 2" key="1">
    <citation type="journal article" date="2013" name="BMC Microbiol.">
        <title>Identification of the type II cytochrome c maturation pathway in anammox bacteria by comparative genomics.</title>
        <authorList>
            <person name="Ferousi C."/>
            <person name="Speth D.R."/>
            <person name="Reimann J."/>
            <person name="Op den Camp H.J."/>
            <person name="Allen J.W."/>
            <person name="Keltjens J.T."/>
            <person name="Jetten M.S."/>
        </authorList>
    </citation>
    <scope>NUCLEOTIDE SEQUENCE [LARGE SCALE GENOMIC DNA]</scope>
    <source>
        <strain evidence="1">RU1</strain>
    </source>
</reference>
<organism evidence="1 2">
    <name type="scientific">Candidatus Brocadia fulgida</name>
    <dbReference type="NCBI Taxonomy" id="380242"/>
    <lineage>
        <taxon>Bacteria</taxon>
        <taxon>Pseudomonadati</taxon>
        <taxon>Planctomycetota</taxon>
        <taxon>Candidatus Brocadiia</taxon>
        <taxon>Candidatus Brocadiales</taxon>
        <taxon>Candidatus Brocadiaceae</taxon>
        <taxon>Candidatus Brocadia</taxon>
    </lineage>
</organism>
<name>A0A0M2UVU5_9BACT</name>
<dbReference type="PATRIC" id="fig|380242.3.peg.1627"/>
<protein>
    <recommendedName>
        <fullName evidence="3">7-carboxy-7-deazaguanine synthase</fullName>
    </recommendedName>
</protein>
<evidence type="ECO:0000313" key="1">
    <source>
        <dbReference type="EMBL" id="KKO19967.1"/>
    </source>
</evidence>
<gene>
    <name evidence="1" type="ORF">BROFUL_01315</name>
</gene>
<accession>A0A0M2UVU5</accession>